<dbReference type="Pfam" id="PF25137">
    <property type="entry name" value="ADH_Fe_C"/>
    <property type="match status" value="1"/>
</dbReference>
<dbReference type="EMBL" id="JH597761">
    <property type="protein sequence ID" value="EHP70343.1"/>
    <property type="molecule type" value="Genomic_DNA"/>
</dbReference>
<proteinExistence type="predicted"/>
<evidence type="ECO:0000256" key="1">
    <source>
        <dbReference type="ARBA" id="ARBA00023002"/>
    </source>
</evidence>
<dbReference type="PANTHER" id="PTHR11496">
    <property type="entry name" value="ALCOHOL DEHYDROGENASE"/>
    <property type="match status" value="1"/>
</dbReference>
<dbReference type="SUPFAM" id="SSF56796">
    <property type="entry name" value="Dehydroquinate synthase-like"/>
    <property type="match status" value="1"/>
</dbReference>
<dbReference type="InterPro" id="IPR001670">
    <property type="entry name" value="ADH_Fe/GldA"/>
</dbReference>
<dbReference type="PANTHER" id="PTHR11496:SF83">
    <property type="entry name" value="HYDROXYACID-OXOACID TRANSHYDROGENASE, MITOCHONDRIAL"/>
    <property type="match status" value="1"/>
</dbReference>
<dbReference type="InterPro" id="IPR039697">
    <property type="entry name" value="Alcohol_dehydrogenase_Fe"/>
</dbReference>
<reference evidence="4 5" key="1">
    <citation type="submission" date="2012-01" db="EMBL/GenBank/DDBJ databases">
        <title>Improved High-Quality Draft sequence of Metallosphaera yellowstonensis MK1.</title>
        <authorList>
            <consortium name="US DOE Joint Genome Institute"/>
            <person name="Lucas S."/>
            <person name="Han J."/>
            <person name="Cheng J.-F."/>
            <person name="Goodwin L."/>
            <person name="Pitluck S."/>
            <person name="Peters L."/>
            <person name="Teshima H."/>
            <person name="Detter J.C."/>
            <person name="Han C."/>
            <person name="Tapia R."/>
            <person name="Land M."/>
            <person name="Hauser L."/>
            <person name="Kyrpides N."/>
            <person name="Kozubal M."/>
            <person name="Macur R.E."/>
            <person name="Jay Z."/>
            <person name="Inskeep W."/>
            <person name="Woyke T."/>
        </authorList>
    </citation>
    <scope>NUCLEOTIDE SEQUENCE [LARGE SCALE GENOMIC DNA]</scope>
    <source>
        <strain evidence="4 5">MK1</strain>
    </source>
</reference>
<organism evidence="4 5">
    <name type="scientific">Metallosphaera yellowstonensis MK1</name>
    <dbReference type="NCBI Taxonomy" id="671065"/>
    <lineage>
        <taxon>Archaea</taxon>
        <taxon>Thermoproteota</taxon>
        <taxon>Thermoprotei</taxon>
        <taxon>Sulfolobales</taxon>
        <taxon>Sulfolobaceae</taxon>
        <taxon>Metallosphaera</taxon>
    </lineage>
</organism>
<name>H2C272_9CREN</name>
<evidence type="ECO:0000259" key="2">
    <source>
        <dbReference type="Pfam" id="PF00465"/>
    </source>
</evidence>
<keyword evidence="5" id="KW-1185">Reference proteome</keyword>
<feature type="domain" description="Alcohol dehydrogenase iron-type/glycerol dehydrogenase GldA" evidence="2">
    <location>
        <begin position="11"/>
        <end position="139"/>
    </location>
</feature>
<dbReference type="Gene3D" id="3.40.50.1970">
    <property type="match status" value="1"/>
</dbReference>
<dbReference type="Pfam" id="PF00465">
    <property type="entry name" value="Fe-ADH"/>
    <property type="match status" value="1"/>
</dbReference>
<keyword evidence="1" id="KW-0560">Oxidoreductase</keyword>
<dbReference type="eggNOG" id="arCOG00984">
    <property type="taxonomic scope" value="Archaea"/>
</dbReference>
<accession>H2C272</accession>
<dbReference type="CDD" id="cd08192">
    <property type="entry name" value="MAR-like"/>
    <property type="match status" value="1"/>
</dbReference>
<dbReference type="Gene3D" id="1.20.1090.10">
    <property type="entry name" value="Dehydroquinate synthase-like - alpha domain"/>
    <property type="match status" value="1"/>
</dbReference>
<dbReference type="OrthoDB" id="57329at2157"/>
<evidence type="ECO:0000259" key="3">
    <source>
        <dbReference type="Pfam" id="PF25137"/>
    </source>
</evidence>
<dbReference type="Proteomes" id="UP000003980">
    <property type="component" value="Unassembled WGS sequence"/>
</dbReference>
<evidence type="ECO:0000313" key="5">
    <source>
        <dbReference type="Proteomes" id="UP000003980"/>
    </source>
</evidence>
<dbReference type="STRING" id="671065.MetMK1DRAFT_00008450"/>
<dbReference type="HOGENOM" id="CLU_846272_0_0_2"/>
<sequence>MWTLRSQEVTVVYGRGSISTLSQFKGRRVKVVTTKSLMETSLLKDMLKLTGGEQVMGPSQHTPEDQLVQLREALRDAEVVVSLGGGSIIDAVKISHEGYHVSVPTTLSGAEHTTVAGFTREGTKRSIIRRAPDMVILDPDALRYTPRDLLVTTGVRALDHAVEALYSVRASPYTDALAREGFSILYECLWNLEDLLQCQIGTWLSSQAFMYAGRGLSHIFGYIFGPRFNIPHGVTSCISLAEAIRFNMTFSREKLRSLGGDSLPSRIESLLERWNVRKRLRDYVSLEEALRLGEDLAVANNSSENPTKMDVLEAVEFIKRVY</sequence>
<feature type="domain" description="Fe-containing alcohol dehydrogenase-like C-terminal" evidence="3">
    <location>
        <begin position="151"/>
        <end position="321"/>
    </location>
</feature>
<protein>
    <submittedName>
        <fullName evidence="4">Alcohol dehydrogenase, class IV</fullName>
    </submittedName>
</protein>
<dbReference type="InterPro" id="IPR056798">
    <property type="entry name" value="ADH_Fe_C"/>
</dbReference>
<dbReference type="GO" id="GO:0046872">
    <property type="term" value="F:metal ion binding"/>
    <property type="evidence" value="ECO:0007669"/>
    <property type="project" value="InterPro"/>
</dbReference>
<dbReference type="AlphaFoldDB" id="H2C272"/>
<evidence type="ECO:0000313" key="4">
    <source>
        <dbReference type="EMBL" id="EHP70343.1"/>
    </source>
</evidence>
<dbReference type="RefSeq" id="WP_009071003.1">
    <property type="nucleotide sequence ID" value="NZ_JH597761.1"/>
</dbReference>
<gene>
    <name evidence="4" type="ORF">MetMK1DRAFT_00008450</name>
</gene>
<dbReference type="GO" id="GO:0004022">
    <property type="term" value="F:alcohol dehydrogenase (NAD+) activity"/>
    <property type="evidence" value="ECO:0007669"/>
    <property type="project" value="TreeGrafter"/>
</dbReference>